<dbReference type="Proteomes" id="UP000054266">
    <property type="component" value="Unassembled WGS sequence"/>
</dbReference>
<dbReference type="HOGENOM" id="CLU_2108727_0_0_1"/>
<reference evidence="1 2" key="1">
    <citation type="submission" date="2015-01" db="EMBL/GenBank/DDBJ databases">
        <title>The Genome Sequence of Capronia semiimmersa CBS27337.</title>
        <authorList>
            <consortium name="The Broad Institute Genomics Platform"/>
            <person name="Cuomo C."/>
            <person name="de Hoog S."/>
            <person name="Gorbushina A."/>
            <person name="Stielow B."/>
            <person name="Teixiera M."/>
            <person name="Abouelleil A."/>
            <person name="Chapman S.B."/>
            <person name="Priest M."/>
            <person name="Young S.K."/>
            <person name="Wortman J."/>
            <person name="Nusbaum C."/>
            <person name="Birren B."/>
        </authorList>
    </citation>
    <scope>NUCLEOTIDE SEQUENCE [LARGE SCALE GENOMIC DNA]</scope>
    <source>
        <strain evidence="1 2">CBS 27337</strain>
    </source>
</reference>
<protein>
    <submittedName>
        <fullName evidence="1">Uncharacterized protein</fullName>
    </submittedName>
</protein>
<dbReference type="STRING" id="5601.A0A0D2GJL4"/>
<organism evidence="1 2">
    <name type="scientific">Phialophora macrospora</name>
    <dbReference type="NCBI Taxonomy" id="1851006"/>
    <lineage>
        <taxon>Eukaryota</taxon>
        <taxon>Fungi</taxon>
        <taxon>Dikarya</taxon>
        <taxon>Ascomycota</taxon>
        <taxon>Pezizomycotina</taxon>
        <taxon>Eurotiomycetes</taxon>
        <taxon>Chaetothyriomycetidae</taxon>
        <taxon>Chaetothyriales</taxon>
        <taxon>Herpotrichiellaceae</taxon>
        <taxon>Phialophora</taxon>
    </lineage>
</organism>
<dbReference type="EMBL" id="KN846956">
    <property type="protein sequence ID" value="KIW72549.1"/>
    <property type="molecule type" value="Genomic_DNA"/>
</dbReference>
<dbReference type="AlphaFoldDB" id="A0A0D2GJL4"/>
<accession>A0A0D2GJL4</accession>
<sequence>MSSVFAWCNLAFRLYGPTGVPCVFCGFLPNRTYTVSGKKLCNTTWVDFSKRLAVDYIVPSITPLSGNKAGYHFYHFATFAFFIIEFQTYFADISESLGFIVPERHFGMMHGMSTA</sequence>
<gene>
    <name evidence="1" type="ORF">PV04_00733</name>
</gene>
<evidence type="ECO:0000313" key="1">
    <source>
        <dbReference type="EMBL" id="KIW72549.1"/>
    </source>
</evidence>
<evidence type="ECO:0000313" key="2">
    <source>
        <dbReference type="Proteomes" id="UP000054266"/>
    </source>
</evidence>
<proteinExistence type="predicted"/>
<keyword evidence="2" id="KW-1185">Reference proteome</keyword>
<name>A0A0D2GJL4_9EURO</name>